<evidence type="ECO:0000313" key="2">
    <source>
        <dbReference type="Proteomes" id="UP001461498"/>
    </source>
</evidence>
<name>A0AAW1D9D3_9HEMI</name>
<dbReference type="AlphaFoldDB" id="A0AAW1D9D3"/>
<dbReference type="EMBL" id="JAPXFL010000006">
    <property type="protein sequence ID" value="KAK9504960.1"/>
    <property type="molecule type" value="Genomic_DNA"/>
</dbReference>
<evidence type="ECO:0000313" key="1">
    <source>
        <dbReference type="EMBL" id="KAK9504960.1"/>
    </source>
</evidence>
<dbReference type="Proteomes" id="UP001461498">
    <property type="component" value="Unassembled WGS sequence"/>
</dbReference>
<keyword evidence="2" id="KW-1185">Reference proteome</keyword>
<proteinExistence type="predicted"/>
<reference evidence="1 2" key="1">
    <citation type="submission" date="2022-12" db="EMBL/GenBank/DDBJ databases">
        <title>Chromosome-level genome assembly of true bugs.</title>
        <authorList>
            <person name="Ma L."/>
            <person name="Li H."/>
        </authorList>
    </citation>
    <scope>NUCLEOTIDE SEQUENCE [LARGE SCALE GENOMIC DNA]</scope>
    <source>
        <strain evidence="1">Lab_2022b</strain>
    </source>
</reference>
<dbReference type="Gene3D" id="2.60.40.10">
    <property type="entry name" value="Immunoglobulins"/>
    <property type="match status" value="1"/>
</dbReference>
<comment type="caution">
    <text evidence="1">The sequence shown here is derived from an EMBL/GenBank/DDBJ whole genome shotgun (WGS) entry which is preliminary data.</text>
</comment>
<sequence>MLSIPNQLEGAYIGQDVSLECHTEAYPTSINYWTTEKGDMIVSGTYINHEINNFLI</sequence>
<protein>
    <recommendedName>
        <fullName evidence="3">MHC class II antigen</fullName>
    </recommendedName>
</protein>
<gene>
    <name evidence="1" type="ORF">O3M35_009126</name>
</gene>
<evidence type="ECO:0008006" key="3">
    <source>
        <dbReference type="Google" id="ProtNLM"/>
    </source>
</evidence>
<organism evidence="1 2">
    <name type="scientific">Rhynocoris fuscipes</name>
    <dbReference type="NCBI Taxonomy" id="488301"/>
    <lineage>
        <taxon>Eukaryota</taxon>
        <taxon>Metazoa</taxon>
        <taxon>Ecdysozoa</taxon>
        <taxon>Arthropoda</taxon>
        <taxon>Hexapoda</taxon>
        <taxon>Insecta</taxon>
        <taxon>Pterygota</taxon>
        <taxon>Neoptera</taxon>
        <taxon>Paraneoptera</taxon>
        <taxon>Hemiptera</taxon>
        <taxon>Heteroptera</taxon>
        <taxon>Panheteroptera</taxon>
        <taxon>Cimicomorpha</taxon>
        <taxon>Reduviidae</taxon>
        <taxon>Harpactorinae</taxon>
        <taxon>Harpactorini</taxon>
        <taxon>Rhynocoris</taxon>
    </lineage>
</organism>
<dbReference type="InterPro" id="IPR013783">
    <property type="entry name" value="Ig-like_fold"/>
</dbReference>
<accession>A0AAW1D9D3</accession>